<gene>
    <name evidence="1" type="ORF">HRJ53_13280</name>
</gene>
<dbReference type="EMBL" id="JACDQQ010001290">
    <property type="protein sequence ID" value="MBA0085965.1"/>
    <property type="molecule type" value="Genomic_DNA"/>
</dbReference>
<dbReference type="Proteomes" id="UP000567293">
    <property type="component" value="Unassembled WGS sequence"/>
</dbReference>
<evidence type="ECO:0000313" key="1">
    <source>
        <dbReference type="EMBL" id="MBA0085965.1"/>
    </source>
</evidence>
<protein>
    <submittedName>
        <fullName evidence="1">NAD(P)-binding protein</fullName>
    </submittedName>
</protein>
<feature type="non-terminal residue" evidence="1">
    <location>
        <position position="350"/>
    </location>
</feature>
<dbReference type="Pfam" id="PF13450">
    <property type="entry name" value="NAD_binding_8"/>
    <property type="match status" value="1"/>
</dbReference>
<evidence type="ECO:0000313" key="2">
    <source>
        <dbReference type="Proteomes" id="UP000567293"/>
    </source>
</evidence>
<proteinExistence type="predicted"/>
<reference evidence="1" key="1">
    <citation type="submission" date="2020-06" db="EMBL/GenBank/DDBJ databases">
        <title>Legume-microbial interactions unlock mineral nutrients during tropical forest succession.</title>
        <authorList>
            <person name="Epihov D.Z."/>
        </authorList>
    </citation>
    <scope>NUCLEOTIDE SEQUENCE [LARGE SCALE GENOMIC DNA]</scope>
    <source>
        <strain evidence="1">Pan2503</strain>
    </source>
</reference>
<dbReference type="SUPFAM" id="SSF51905">
    <property type="entry name" value="FAD/NAD(P)-binding domain"/>
    <property type="match status" value="1"/>
</dbReference>
<dbReference type="SUPFAM" id="SSF51971">
    <property type="entry name" value="Nucleotide-binding domain"/>
    <property type="match status" value="1"/>
</dbReference>
<dbReference type="PROSITE" id="PS51318">
    <property type="entry name" value="TAT"/>
    <property type="match status" value="1"/>
</dbReference>
<name>A0A7V8SX65_9BACT</name>
<organism evidence="1 2">
    <name type="scientific">Candidatus Acidiferrum panamense</name>
    <dbReference type="NCBI Taxonomy" id="2741543"/>
    <lineage>
        <taxon>Bacteria</taxon>
        <taxon>Pseudomonadati</taxon>
        <taxon>Acidobacteriota</taxon>
        <taxon>Terriglobia</taxon>
        <taxon>Candidatus Acidiferrales</taxon>
        <taxon>Candidatus Acidiferrum</taxon>
    </lineage>
</organism>
<keyword evidence="2" id="KW-1185">Reference proteome</keyword>
<dbReference type="InterPro" id="IPR006311">
    <property type="entry name" value="TAT_signal"/>
</dbReference>
<dbReference type="Gene3D" id="3.50.50.60">
    <property type="entry name" value="FAD/NAD(P)-binding domain"/>
    <property type="match status" value="1"/>
</dbReference>
<dbReference type="AlphaFoldDB" id="A0A7V8SX65"/>
<accession>A0A7V8SX65</accession>
<dbReference type="InterPro" id="IPR036188">
    <property type="entry name" value="FAD/NAD-bd_sf"/>
</dbReference>
<comment type="caution">
    <text evidence="1">The sequence shown here is derived from an EMBL/GenBank/DDBJ whole genome shotgun (WGS) entry which is preliminary data.</text>
</comment>
<sequence length="350" mass="37886">MGQCPDLDERLGLDQPISRRDFLDGMLLTSADMFLAGSCPFPLGAQGTGEISSGWTGYTGEGDYQAAAGNTEAVIQNAHAVRDGRYDQSRSESAETGEVYDCVVVGGGFAGLSAGLFFSQQAGPTRNCLILDNARIFGGVAKRNEFVVDGHRLFAPQASVHFQPPYPNSFLEGVYDAMGLDWDAFKSYQKWQGPSPEISLPRSAYGHGTIDGKPATGFFFGAKYGHKPGIWITDPWGKKLEGTPFSETTRREMWALHSEQAVRAPLVYDYPGDAVSRQLDSMTLEDYLIRTYGVSRETIRLLVAGESSGGFGLGPDALSGFLYYEWSKVIPTVDDSMATGIQMFPGGNSG</sequence>